<evidence type="ECO:0000313" key="4">
    <source>
        <dbReference type="Proteomes" id="UP001165369"/>
    </source>
</evidence>
<dbReference type="InterPro" id="IPR018878">
    <property type="entry name" value="ORF6C_dom"/>
</dbReference>
<dbReference type="EMBL" id="JAMJPK010000005">
    <property type="protein sequence ID" value="MCL7941235.1"/>
    <property type="molecule type" value="Genomic_DNA"/>
</dbReference>
<reference evidence="3" key="1">
    <citation type="submission" date="2022-05" db="EMBL/GenBank/DDBJ databases">
        <title>Halomonas geminus sp. nov. and Halomonas llamarensis sp. nov. isolated from high-altitude salars of the Atacama Desert.</title>
        <authorList>
            <person name="Hintersatz C."/>
            <person name="Rojas L.A."/>
            <person name="Wei T.-S."/>
            <person name="Kutschke S."/>
            <person name="Lehmann F."/>
            <person name="Jain R."/>
            <person name="Pollmann K."/>
        </authorList>
    </citation>
    <scope>NUCLEOTIDE SEQUENCE</scope>
    <source>
        <strain evidence="3">ATCH28</strain>
    </source>
</reference>
<comment type="caution">
    <text evidence="3">The sequence shown here is derived from an EMBL/GenBank/DDBJ whole genome shotgun (WGS) entry which is preliminary data.</text>
</comment>
<dbReference type="RefSeq" id="WP_250061842.1">
    <property type="nucleotide sequence ID" value="NZ_JAMJPK010000005.1"/>
</dbReference>
<feature type="compositionally biased region" description="Polar residues" evidence="1">
    <location>
        <begin position="1"/>
        <end position="10"/>
    </location>
</feature>
<dbReference type="Pfam" id="PF04383">
    <property type="entry name" value="KilA-N"/>
    <property type="match status" value="1"/>
</dbReference>
<proteinExistence type="predicted"/>
<protein>
    <submittedName>
        <fullName evidence="3">KilA-N domain-containing protein</fullName>
    </submittedName>
</protein>
<organism evidence="3 4">
    <name type="scientific">Halomonas gemina</name>
    <dbReference type="NCBI Taxonomy" id="2945105"/>
    <lineage>
        <taxon>Bacteria</taxon>
        <taxon>Pseudomonadati</taxon>
        <taxon>Pseudomonadota</taxon>
        <taxon>Gammaproteobacteria</taxon>
        <taxon>Oceanospirillales</taxon>
        <taxon>Halomonadaceae</taxon>
        <taxon>Halomonas</taxon>
    </lineage>
</organism>
<evidence type="ECO:0000259" key="2">
    <source>
        <dbReference type="PROSITE" id="PS51301"/>
    </source>
</evidence>
<feature type="region of interest" description="Disordered" evidence="1">
    <location>
        <begin position="1"/>
        <end position="20"/>
    </location>
</feature>
<keyword evidence="4" id="KW-1185">Reference proteome</keyword>
<evidence type="ECO:0000256" key="1">
    <source>
        <dbReference type="SAM" id="MobiDB-lite"/>
    </source>
</evidence>
<dbReference type="SMART" id="SM01252">
    <property type="entry name" value="KilA-N"/>
    <property type="match status" value="1"/>
</dbReference>
<sequence length="295" mass="32444">MNDSSTSTASVHPVIAGHEITTDERGRFNLNAIHRAGGGEGRKRPSMWIQNQQTKELIQELEAQSRNSCFGNADGQGQDKNPGLAPLNTIRGGAYAGTYAHELLAISYAGWISPKFQLQVNQVFLDYRMGRLQQLEQKREALPSPLTPSHQRTLQRAIARRAQALPEHVRRTAYSRIYSYLKDRFEVASYKDIDEGRFTEALGAVESVALDGEYLPKPGPTEGEGGLLLSADEACNLLALCTHAKWMAQRWQDELGPALNALGSRHASECHEHVLAAGRIAHSMQRKAGVLPPAA</sequence>
<dbReference type="InterPro" id="IPR018004">
    <property type="entry name" value="KilA/APSES_HTH"/>
</dbReference>
<evidence type="ECO:0000313" key="3">
    <source>
        <dbReference type="EMBL" id="MCL7941235.1"/>
    </source>
</evidence>
<feature type="domain" description="KilA-N" evidence="2">
    <location>
        <begin position="9"/>
        <end position="127"/>
    </location>
</feature>
<name>A0ABT0T2T1_9GAMM</name>
<dbReference type="Proteomes" id="UP001165369">
    <property type="component" value="Unassembled WGS sequence"/>
</dbReference>
<accession>A0ABT0T2T1</accession>
<dbReference type="InterPro" id="IPR017880">
    <property type="entry name" value="KilA_N"/>
</dbReference>
<dbReference type="PROSITE" id="PS51301">
    <property type="entry name" value="KILA_N"/>
    <property type="match status" value="1"/>
</dbReference>
<gene>
    <name evidence="3" type="ORF">M8009_13155</name>
</gene>
<dbReference type="Pfam" id="PF10552">
    <property type="entry name" value="ORF6C"/>
    <property type="match status" value="1"/>
</dbReference>